<dbReference type="RefSeq" id="WP_055160591.1">
    <property type="nucleotide sequence ID" value="NZ_CABIWZ010000002.1"/>
</dbReference>
<feature type="transmembrane region" description="Helical" evidence="4">
    <location>
        <begin position="242"/>
        <end position="262"/>
    </location>
</feature>
<keyword evidence="2 6" id="KW-0328">Glycosyltransferase</keyword>
<dbReference type="AlphaFoldDB" id="A0A173XJW0"/>
<dbReference type="EMBL" id="CYYU01000002">
    <property type="protein sequence ID" value="CUN51316.1"/>
    <property type="molecule type" value="Genomic_DNA"/>
</dbReference>
<keyword evidence="4" id="KW-1133">Transmembrane helix</keyword>
<accession>A0A173XJW0</accession>
<dbReference type="OrthoDB" id="9815829at2"/>
<dbReference type="PANTHER" id="PTHR43685">
    <property type="entry name" value="GLYCOSYLTRANSFERASE"/>
    <property type="match status" value="1"/>
</dbReference>
<sequence>MATISIIMGAYNISNRIEKVKKSVLSIRQQTFTDWEFIICDDGSEDNTYELLMDISKEDPRIKIIGYKTNCGLAHALNYCLKYSTGRYIARQDDDDTSAITRLEKEIFFLDHYKEFAFVGTMAKVVSNESVLGDYKVPENPISKDFLWNSPFIHPTVMFRKEALTSVNGYRESRETRRCEDYDLFMRMYKDKLYGYNIQEPLYFYYVDIKAKSKHRPMKYRIDEFVVRYKRFSEIGLGMERYLYMIKPLVMGIIPNLFINLLNGRKYRG</sequence>
<dbReference type="Proteomes" id="UP000095546">
    <property type="component" value="Unassembled WGS sequence"/>
</dbReference>
<dbReference type="PANTHER" id="PTHR43685:SF5">
    <property type="entry name" value="GLYCOSYLTRANSFERASE EPSE-RELATED"/>
    <property type="match status" value="1"/>
</dbReference>
<evidence type="ECO:0000313" key="6">
    <source>
        <dbReference type="EMBL" id="CUN51316.1"/>
    </source>
</evidence>
<evidence type="ECO:0000256" key="2">
    <source>
        <dbReference type="ARBA" id="ARBA00022676"/>
    </source>
</evidence>
<organism evidence="6 7">
    <name type="scientific">Mitsuokella jalaludinii</name>
    <dbReference type="NCBI Taxonomy" id="187979"/>
    <lineage>
        <taxon>Bacteria</taxon>
        <taxon>Bacillati</taxon>
        <taxon>Bacillota</taxon>
        <taxon>Negativicutes</taxon>
        <taxon>Selenomonadales</taxon>
        <taxon>Selenomonadaceae</taxon>
        <taxon>Mitsuokella</taxon>
    </lineage>
</organism>
<protein>
    <submittedName>
        <fullName evidence="6">Hyaluronan synthase</fullName>
        <ecNumber evidence="6">2.4.1.212</ecNumber>
    </submittedName>
</protein>
<keyword evidence="4" id="KW-0472">Membrane</keyword>
<comment type="similarity">
    <text evidence="1">Belongs to the glycosyltransferase 2 family.</text>
</comment>
<name>A0A173XJW0_9FIRM</name>
<dbReference type="Pfam" id="PF00535">
    <property type="entry name" value="Glycos_transf_2"/>
    <property type="match status" value="1"/>
</dbReference>
<dbReference type="InterPro" id="IPR001173">
    <property type="entry name" value="Glyco_trans_2-like"/>
</dbReference>
<keyword evidence="7" id="KW-1185">Reference proteome</keyword>
<dbReference type="InterPro" id="IPR029044">
    <property type="entry name" value="Nucleotide-diphossugar_trans"/>
</dbReference>
<gene>
    <name evidence="6" type="primary">hyaD_1</name>
    <name evidence="6" type="ORF">ERS852385_00636</name>
</gene>
<reference evidence="6 7" key="1">
    <citation type="submission" date="2015-09" db="EMBL/GenBank/DDBJ databases">
        <authorList>
            <consortium name="Pathogen Informatics"/>
        </authorList>
    </citation>
    <scope>NUCLEOTIDE SEQUENCE [LARGE SCALE GENOMIC DNA]</scope>
    <source>
        <strain evidence="6 7">2789STDY5608828</strain>
    </source>
</reference>
<evidence type="ECO:0000256" key="1">
    <source>
        <dbReference type="ARBA" id="ARBA00006739"/>
    </source>
</evidence>
<dbReference type="EC" id="2.4.1.212" evidence="6"/>
<dbReference type="SUPFAM" id="SSF53448">
    <property type="entry name" value="Nucleotide-diphospho-sugar transferases"/>
    <property type="match status" value="1"/>
</dbReference>
<dbReference type="InterPro" id="IPR050834">
    <property type="entry name" value="Glycosyltransf_2"/>
</dbReference>
<proteinExistence type="inferred from homology"/>
<keyword evidence="3 6" id="KW-0808">Transferase</keyword>
<dbReference type="STRING" id="187979.ERS852385_00636"/>
<evidence type="ECO:0000313" key="7">
    <source>
        <dbReference type="Proteomes" id="UP000095546"/>
    </source>
</evidence>
<dbReference type="GO" id="GO:0050501">
    <property type="term" value="F:hyaluronan synthase activity"/>
    <property type="evidence" value="ECO:0007669"/>
    <property type="project" value="UniProtKB-EC"/>
</dbReference>
<evidence type="ECO:0000259" key="5">
    <source>
        <dbReference type="Pfam" id="PF00535"/>
    </source>
</evidence>
<evidence type="ECO:0000256" key="3">
    <source>
        <dbReference type="ARBA" id="ARBA00022679"/>
    </source>
</evidence>
<feature type="domain" description="Glycosyltransferase 2-like" evidence="5">
    <location>
        <begin position="5"/>
        <end position="128"/>
    </location>
</feature>
<keyword evidence="4" id="KW-0812">Transmembrane</keyword>
<dbReference type="Gene3D" id="3.90.550.10">
    <property type="entry name" value="Spore Coat Polysaccharide Biosynthesis Protein SpsA, Chain A"/>
    <property type="match status" value="1"/>
</dbReference>
<evidence type="ECO:0000256" key="4">
    <source>
        <dbReference type="SAM" id="Phobius"/>
    </source>
</evidence>